<protein>
    <submittedName>
        <fullName evidence="13">Zinc finger, C2H2 type</fullName>
    </submittedName>
</protein>
<keyword evidence="4" id="KW-0479">Metal-binding</keyword>
<keyword evidence="6 10" id="KW-0863">Zinc-finger</keyword>
<proteinExistence type="inferred from homology"/>
<evidence type="ECO:0000256" key="1">
    <source>
        <dbReference type="ARBA" id="ARBA00004123"/>
    </source>
</evidence>
<feature type="compositionally biased region" description="Basic and acidic residues" evidence="11">
    <location>
        <begin position="146"/>
        <end position="170"/>
    </location>
</feature>
<dbReference type="AlphaFoldDB" id="A0A0C2DEX7"/>
<evidence type="ECO:0000256" key="7">
    <source>
        <dbReference type="ARBA" id="ARBA00022833"/>
    </source>
</evidence>
<feature type="compositionally biased region" description="Basic and acidic residues" evidence="11">
    <location>
        <begin position="891"/>
        <end position="900"/>
    </location>
</feature>
<dbReference type="PROSITE" id="PS00028">
    <property type="entry name" value="ZINC_FINGER_C2H2_1"/>
    <property type="match status" value="3"/>
</dbReference>
<dbReference type="GO" id="GO:0000122">
    <property type="term" value="P:negative regulation of transcription by RNA polymerase II"/>
    <property type="evidence" value="ECO:0007669"/>
    <property type="project" value="UniProtKB-ARBA"/>
</dbReference>
<dbReference type="GO" id="GO:0040034">
    <property type="term" value="P:regulation of development, heterochronic"/>
    <property type="evidence" value="ECO:0007669"/>
    <property type="project" value="UniProtKB-ARBA"/>
</dbReference>
<dbReference type="Proteomes" id="UP000054047">
    <property type="component" value="Unassembled WGS sequence"/>
</dbReference>
<evidence type="ECO:0000256" key="10">
    <source>
        <dbReference type="PROSITE-ProRule" id="PRU00042"/>
    </source>
</evidence>
<dbReference type="PANTHER" id="PTHR24392:SF49">
    <property type="entry name" value="PROTEIN HUNCHBACK"/>
    <property type="match status" value="1"/>
</dbReference>
<evidence type="ECO:0000256" key="8">
    <source>
        <dbReference type="ARBA" id="ARBA00023125"/>
    </source>
</evidence>
<feature type="region of interest" description="Disordered" evidence="11">
    <location>
        <begin position="1"/>
        <end position="49"/>
    </location>
</feature>
<dbReference type="Pfam" id="PF00096">
    <property type="entry name" value="zf-C2H2"/>
    <property type="match status" value="2"/>
</dbReference>
<feature type="compositionally biased region" description="Basic and acidic residues" evidence="11">
    <location>
        <begin position="99"/>
        <end position="131"/>
    </location>
</feature>
<feature type="compositionally biased region" description="Polar residues" evidence="11">
    <location>
        <begin position="223"/>
        <end position="239"/>
    </location>
</feature>
<gene>
    <name evidence="13" type="ORF">ANCDUO_08768</name>
</gene>
<dbReference type="InterPro" id="IPR036236">
    <property type="entry name" value="Znf_C2H2_sf"/>
</dbReference>
<keyword evidence="9" id="KW-0539">Nucleus</keyword>
<comment type="subcellular location">
    <subcellularLocation>
        <location evidence="1">Nucleus</location>
    </subcellularLocation>
</comment>
<accession>A0A0C2DEX7</accession>
<dbReference type="SMART" id="SM00355">
    <property type="entry name" value="ZnF_C2H2"/>
    <property type="match status" value="10"/>
</dbReference>
<evidence type="ECO:0000256" key="5">
    <source>
        <dbReference type="ARBA" id="ARBA00022737"/>
    </source>
</evidence>
<dbReference type="InterPro" id="IPR013087">
    <property type="entry name" value="Znf_C2H2_type"/>
</dbReference>
<reference evidence="13 14" key="1">
    <citation type="submission" date="2013-12" db="EMBL/GenBank/DDBJ databases">
        <title>Draft genome of the parsitic nematode Ancylostoma duodenale.</title>
        <authorList>
            <person name="Mitreva M."/>
        </authorList>
    </citation>
    <scope>NUCLEOTIDE SEQUENCE [LARGE SCALE GENOMIC DNA]</scope>
    <source>
        <strain evidence="13 14">Zhejiang</strain>
    </source>
</reference>
<feature type="region of interest" description="Disordered" evidence="11">
    <location>
        <begin position="64"/>
        <end position="204"/>
    </location>
</feature>
<evidence type="ECO:0000256" key="3">
    <source>
        <dbReference type="ARBA" id="ARBA00022473"/>
    </source>
</evidence>
<dbReference type="Gene3D" id="3.30.160.60">
    <property type="entry name" value="Classic Zinc Finger"/>
    <property type="match status" value="4"/>
</dbReference>
<dbReference type="OrthoDB" id="10015593at2759"/>
<evidence type="ECO:0000256" key="4">
    <source>
        <dbReference type="ARBA" id="ARBA00022723"/>
    </source>
</evidence>
<dbReference type="GO" id="GO:0000977">
    <property type="term" value="F:RNA polymerase II transcription regulatory region sequence-specific DNA binding"/>
    <property type="evidence" value="ECO:0007669"/>
    <property type="project" value="UniProtKB-ARBA"/>
</dbReference>
<comment type="similarity">
    <text evidence="2">Belongs to the hunchback C2H2-type zinc-finger protein family.</text>
</comment>
<feature type="domain" description="C2H2-type" evidence="12">
    <location>
        <begin position="530"/>
        <end position="557"/>
    </location>
</feature>
<organism evidence="13 14">
    <name type="scientific">Ancylostoma duodenale</name>
    <dbReference type="NCBI Taxonomy" id="51022"/>
    <lineage>
        <taxon>Eukaryota</taxon>
        <taxon>Metazoa</taxon>
        <taxon>Ecdysozoa</taxon>
        <taxon>Nematoda</taxon>
        <taxon>Chromadorea</taxon>
        <taxon>Rhabditida</taxon>
        <taxon>Rhabditina</taxon>
        <taxon>Rhabditomorpha</taxon>
        <taxon>Strongyloidea</taxon>
        <taxon>Ancylostomatidae</taxon>
        <taxon>Ancylostomatinae</taxon>
        <taxon>Ancylostoma</taxon>
    </lineage>
</organism>
<evidence type="ECO:0000259" key="12">
    <source>
        <dbReference type="PROSITE" id="PS50157"/>
    </source>
</evidence>
<evidence type="ECO:0000313" key="13">
    <source>
        <dbReference type="EMBL" id="KIH60967.1"/>
    </source>
</evidence>
<keyword evidence="7" id="KW-0862">Zinc</keyword>
<name>A0A0C2DEX7_9BILA</name>
<dbReference type="GO" id="GO:0035282">
    <property type="term" value="P:segmentation"/>
    <property type="evidence" value="ECO:0007669"/>
    <property type="project" value="UniProtKB-KW"/>
</dbReference>
<dbReference type="GO" id="GO:0008270">
    <property type="term" value="F:zinc ion binding"/>
    <property type="evidence" value="ECO:0007669"/>
    <property type="project" value="UniProtKB-KW"/>
</dbReference>
<evidence type="ECO:0000256" key="6">
    <source>
        <dbReference type="ARBA" id="ARBA00022771"/>
    </source>
</evidence>
<evidence type="ECO:0000256" key="2">
    <source>
        <dbReference type="ARBA" id="ARBA00007746"/>
    </source>
</evidence>
<keyword evidence="5" id="KW-0677">Repeat</keyword>
<dbReference type="PANTHER" id="PTHR24392">
    <property type="entry name" value="ZINC FINGER PROTEIN"/>
    <property type="match status" value="1"/>
</dbReference>
<feature type="compositionally biased region" description="Polar residues" evidence="11">
    <location>
        <begin position="25"/>
        <end position="49"/>
    </location>
</feature>
<feature type="region of interest" description="Disordered" evidence="11">
    <location>
        <begin position="881"/>
        <end position="923"/>
    </location>
</feature>
<dbReference type="FunFam" id="3.30.160.60:FF:001301">
    <property type="entry name" value="Blast:Protein hunchback"/>
    <property type="match status" value="1"/>
</dbReference>
<feature type="region of interest" description="Disordered" evidence="11">
    <location>
        <begin position="223"/>
        <end position="254"/>
    </location>
</feature>
<sequence length="1011" mass="111507">MQQGAWRIPFAGFTPSQPQPLFRYDTTSIPDHPTSTWQQPSTGEWSANNNKINEWKKWSSLEAPSAELARPRPQLLSPHFGSPVLPGGQAALPAARPAEVTREEQPCEPMDQHDIHNLKEEERKSAEHHSASYDASATPSLSGDDDERRLDVEGGEDHQSEDVEVEDRKTPAKLRMQTSTDYETDEGHPDDNDDNQVSTTTAHKEDEASHLLLNFSQQSFTSASDQTRIQCLPSPTESGKASDPNVPTTTTHSTTPTISSAFSGAAEQHAAVVVSTPDNNPSFCRPPGLGPAAFCTPTTGQSAALVCPICGFSCNSKFHYNSHMNTHGDHQCSMCDYTSRTEGRLKKHMRESHTVEEQLAVGLEIKPATPVPSGATSVVTSTPQCSSLADTASLSTTMASLVDVANMAAAAVAVKQEIRAFAENSALLPDSGTTLANALGVMSQEVSDGINRTPEKLNNSEPRRNSNGKMKQYKCKQCPHISFSKDDQWAHARTHIPVDKQMNCPTCNFVTEYKHHLEYHIRNHIGSKPFQCKKCSYTCVNKSMLNSHMKSHTNVYQFRCMDCTYATKYCHSLKLHLKKYDHRRVPDGMDIGDTSPTQVKPESLTPYPNFGLKLDAPSPATTLAQTLGLAPIVTSQSLNYASQMLLRQHQMEQMSSLINGLPTLPQPLKCAVCDFQTSSQEELMRHNVNHFLSQPTQSPIVSLYQALPQMSSFAPPLEGVADKPVSVDTHEERDSGHLHLKKYDHRRVPDGMDIGDTSPTQVKPESLTPYPNFGLKLDAPSPATTLAQTLGLAPIVTSQSLNYASQMLLRQHQMEQMSSLINGLPTLPQPLKCAVCDFQTSSQEELMRHNVNHFLSQPTQSPIVSLYQALPQMSSFAPPLEGVADKPVSVDTHEERDSGHQHVKSSDSPTPDPPTSTSSISVPFAPLSSDGNLNIFQQAYLAQLNVLTARREEASWRFQCQHCRMAFQDQALYNIHMGYHGYEHVFKCNRCGHIAPDSLNFNLHLLQASHE</sequence>
<feature type="domain" description="C2H2-type" evidence="12">
    <location>
        <begin position="502"/>
        <end position="529"/>
    </location>
</feature>
<feature type="domain" description="C2H2-type" evidence="12">
    <location>
        <begin position="330"/>
        <end position="358"/>
    </location>
</feature>
<dbReference type="PROSITE" id="PS50157">
    <property type="entry name" value="ZINC_FINGER_C2H2_2"/>
    <property type="match status" value="3"/>
</dbReference>
<evidence type="ECO:0000256" key="9">
    <source>
        <dbReference type="ARBA" id="ARBA00023242"/>
    </source>
</evidence>
<evidence type="ECO:0000256" key="11">
    <source>
        <dbReference type="SAM" id="MobiDB-lite"/>
    </source>
</evidence>
<feature type="compositionally biased region" description="Polar residues" evidence="11">
    <location>
        <begin position="456"/>
        <end position="469"/>
    </location>
</feature>
<keyword evidence="14" id="KW-1185">Reference proteome</keyword>
<keyword evidence="8" id="KW-0238">DNA-binding</keyword>
<feature type="region of interest" description="Disordered" evidence="11">
    <location>
        <begin position="450"/>
        <end position="469"/>
    </location>
</feature>
<evidence type="ECO:0000313" key="14">
    <source>
        <dbReference type="Proteomes" id="UP000054047"/>
    </source>
</evidence>
<dbReference type="GO" id="GO:0005634">
    <property type="term" value="C:nucleus"/>
    <property type="evidence" value="ECO:0007669"/>
    <property type="project" value="UniProtKB-SubCell"/>
</dbReference>
<dbReference type="FunFam" id="3.30.160.60:FF:002883">
    <property type="entry name" value="Hunchback-like protein"/>
    <property type="match status" value="1"/>
</dbReference>
<dbReference type="EMBL" id="KN730491">
    <property type="protein sequence ID" value="KIH60967.1"/>
    <property type="molecule type" value="Genomic_DNA"/>
</dbReference>
<keyword evidence="3" id="KW-0217">Developmental protein</keyword>
<dbReference type="SUPFAM" id="SSF57667">
    <property type="entry name" value="beta-beta-alpha zinc fingers"/>
    <property type="match status" value="2"/>
</dbReference>